<keyword evidence="1" id="KW-1003">Cell membrane</keyword>
<sequence>MTLPTRGTVEAMSEEIERSSSRVRFPGISPRAYEHPADRGALAVLRAVPGIGPVLQAVAGAFTERGERLLYVASAIRVGPRQYPVIDGLRKEAAAALDLDPVPEVFIERNPDPQAATLGIDRPFIVLTTGLVELLDTEGLRFAIGHEMGHVLSGHALYRTILFRLMQLQNSLGWMPAGYWAVRAVIAALTEWYRKTELSCDRAGLLVGQDPAAALRVHVAMAGGMDVSQVDTAEFLKQAKEYEQVEDVRDSVLKLANTWRRTHPMAVVRAAELQRWAAGEEYREILTGTYARREDDRPTSSFTEDLKNAARSYKDSAARSEDPLVKVLNEVGDVLVGAADKVRSRFGGNGAKDDAE</sequence>
<keyword evidence="3" id="KW-0812">Transmembrane</keyword>
<dbReference type="InterPro" id="IPR050083">
    <property type="entry name" value="HtpX_protease"/>
</dbReference>
<comment type="caution">
    <text evidence="12">The sequence shown here is derived from an EMBL/GenBank/DDBJ whole genome shotgun (WGS) entry which is preliminary data.</text>
</comment>
<accession>A0ABP3DF55</accession>
<keyword evidence="2 10" id="KW-0645">Protease</keyword>
<dbReference type="Proteomes" id="UP001500416">
    <property type="component" value="Unassembled WGS sequence"/>
</dbReference>
<evidence type="ECO:0000256" key="7">
    <source>
        <dbReference type="ARBA" id="ARBA00022989"/>
    </source>
</evidence>
<protein>
    <submittedName>
        <fullName evidence="12">M48 family metallopeptidase</fullName>
    </submittedName>
</protein>
<dbReference type="PANTHER" id="PTHR43221:SF3">
    <property type="entry name" value="SLL1280 PROTEIN"/>
    <property type="match status" value="1"/>
</dbReference>
<evidence type="ECO:0000256" key="6">
    <source>
        <dbReference type="ARBA" id="ARBA00022833"/>
    </source>
</evidence>
<keyword evidence="7" id="KW-1133">Transmembrane helix</keyword>
<organism evidence="12 13">
    <name type="scientific">Saccharothrix mutabilis subsp. mutabilis</name>
    <dbReference type="NCBI Taxonomy" id="66855"/>
    <lineage>
        <taxon>Bacteria</taxon>
        <taxon>Bacillati</taxon>
        <taxon>Actinomycetota</taxon>
        <taxon>Actinomycetes</taxon>
        <taxon>Pseudonocardiales</taxon>
        <taxon>Pseudonocardiaceae</taxon>
        <taxon>Saccharothrix</taxon>
    </lineage>
</organism>
<evidence type="ECO:0000256" key="8">
    <source>
        <dbReference type="ARBA" id="ARBA00023049"/>
    </source>
</evidence>
<dbReference type="EMBL" id="BAAABU010000005">
    <property type="protein sequence ID" value="GAA0231178.1"/>
    <property type="molecule type" value="Genomic_DNA"/>
</dbReference>
<evidence type="ECO:0000256" key="9">
    <source>
        <dbReference type="ARBA" id="ARBA00023136"/>
    </source>
</evidence>
<dbReference type="Pfam" id="PF01435">
    <property type="entry name" value="Peptidase_M48"/>
    <property type="match status" value="1"/>
</dbReference>
<comment type="cofactor">
    <cofactor evidence="10">
        <name>Zn(2+)</name>
        <dbReference type="ChEBI" id="CHEBI:29105"/>
    </cofactor>
    <text evidence="10">Binds 1 zinc ion per subunit.</text>
</comment>
<keyword evidence="9" id="KW-0472">Membrane</keyword>
<evidence type="ECO:0000256" key="4">
    <source>
        <dbReference type="ARBA" id="ARBA00022723"/>
    </source>
</evidence>
<evidence type="ECO:0000259" key="11">
    <source>
        <dbReference type="Pfam" id="PF01435"/>
    </source>
</evidence>
<reference evidence="13" key="1">
    <citation type="journal article" date="2019" name="Int. J. Syst. Evol. Microbiol.">
        <title>The Global Catalogue of Microorganisms (GCM) 10K type strain sequencing project: providing services to taxonomists for standard genome sequencing and annotation.</title>
        <authorList>
            <consortium name="The Broad Institute Genomics Platform"/>
            <consortium name="The Broad Institute Genome Sequencing Center for Infectious Disease"/>
            <person name="Wu L."/>
            <person name="Ma J."/>
        </authorList>
    </citation>
    <scope>NUCLEOTIDE SEQUENCE [LARGE SCALE GENOMIC DNA]</scope>
    <source>
        <strain evidence="13">JCM 3380</strain>
    </source>
</reference>
<keyword evidence="8 10" id="KW-0482">Metalloprotease</keyword>
<evidence type="ECO:0000256" key="1">
    <source>
        <dbReference type="ARBA" id="ARBA00022475"/>
    </source>
</evidence>
<evidence type="ECO:0000256" key="2">
    <source>
        <dbReference type="ARBA" id="ARBA00022670"/>
    </source>
</evidence>
<evidence type="ECO:0000313" key="13">
    <source>
        <dbReference type="Proteomes" id="UP001500416"/>
    </source>
</evidence>
<evidence type="ECO:0000256" key="3">
    <source>
        <dbReference type="ARBA" id="ARBA00022692"/>
    </source>
</evidence>
<proteinExistence type="inferred from homology"/>
<dbReference type="PANTHER" id="PTHR43221">
    <property type="entry name" value="PROTEASE HTPX"/>
    <property type="match status" value="1"/>
</dbReference>
<keyword evidence="4" id="KW-0479">Metal-binding</keyword>
<keyword evidence="6 10" id="KW-0862">Zinc</keyword>
<keyword evidence="13" id="KW-1185">Reference proteome</keyword>
<gene>
    <name evidence="12" type="ORF">GCM10010492_32240</name>
</gene>
<dbReference type="InterPro" id="IPR001915">
    <property type="entry name" value="Peptidase_M48"/>
</dbReference>
<dbReference type="Gene3D" id="3.30.2010.10">
    <property type="entry name" value="Metalloproteases ('zincins'), catalytic domain"/>
    <property type="match status" value="1"/>
</dbReference>
<dbReference type="CDD" id="cd07325">
    <property type="entry name" value="M48_Ste24p_like"/>
    <property type="match status" value="1"/>
</dbReference>
<evidence type="ECO:0000256" key="10">
    <source>
        <dbReference type="RuleBase" id="RU003983"/>
    </source>
</evidence>
<evidence type="ECO:0000256" key="5">
    <source>
        <dbReference type="ARBA" id="ARBA00022801"/>
    </source>
</evidence>
<name>A0ABP3DF55_9PSEU</name>
<keyword evidence="5 10" id="KW-0378">Hydrolase</keyword>
<evidence type="ECO:0000313" key="12">
    <source>
        <dbReference type="EMBL" id="GAA0231178.1"/>
    </source>
</evidence>
<feature type="domain" description="Peptidase M48" evidence="11">
    <location>
        <begin position="93"/>
        <end position="276"/>
    </location>
</feature>
<comment type="similarity">
    <text evidence="10">Belongs to the peptidase M48 family.</text>
</comment>